<accession>A0A2A2JRB9</accession>
<sequence>MLHLVSGCAPISNPDGTFLTTQGPDQTTATVTEQTMTTDELGSTEGSTTTSMTTAMVATTLTTTMVATTLTTSMGPCPGTCAPITTTNTMFAEFGGCCFGYDMTMLTLVEPVMTSMDDGAGGCQQHFTCDGQFTHTLMIDMVLKLFQFD</sequence>
<protein>
    <submittedName>
        <fullName evidence="1">Uncharacterized protein</fullName>
    </submittedName>
</protein>
<organism evidence="1 2">
    <name type="scientific">Diploscapter pachys</name>
    <dbReference type="NCBI Taxonomy" id="2018661"/>
    <lineage>
        <taxon>Eukaryota</taxon>
        <taxon>Metazoa</taxon>
        <taxon>Ecdysozoa</taxon>
        <taxon>Nematoda</taxon>
        <taxon>Chromadorea</taxon>
        <taxon>Rhabditida</taxon>
        <taxon>Rhabditina</taxon>
        <taxon>Rhabditomorpha</taxon>
        <taxon>Rhabditoidea</taxon>
        <taxon>Rhabditidae</taxon>
        <taxon>Diploscapter</taxon>
    </lineage>
</organism>
<dbReference type="AlphaFoldDB" id="A0A2A2JRB9"/>
<dbReference type="EMBL" id="LIAE01010276">
    <property type="protein sequence ID" value="PAV64122.1"/>
    <property type="molecule type" value="Genomic_DNA"/>
</dbReference>
<keyword evidence="2" id="KW-1185">Reference proteome</keyword>
<gene>
    <name evidence="1" type="ORF">WR25_05619</name>
</gene>
<evidence type="ECO:0000313" key="1">
    <source>
        <dbReference type="EMBL" id="PAV64122.1"/>
    </source>
</evidence>
<name>A0A2A2JRB9_9BILA</name>
<reference evidence="1 2" key="1">
    <citation type="journal article" date="2017" name="Curr. Biol.">
        <title>Genome architecture and evolution of a unichromosomal asexual nematode.</title>
        <authorList>
            <person name="Fradin H."/>
            <person name="Zegar C."/>
            <person name="Gutwein M."/>
            <person name="Lucas J."/>
            <person name="Kovtun M."/>
            <person name="Corcoran D."/>
            <person name="Baugh L.R."/>
            <person name="Kiontke K."/>
            <person name="Gunsalus K."/>
            <person name="Fitch D.H."/>
            <person name="Piano F."/>
        </authorList>
    </citation>
    <scope>NUCLEOTIDE SEQUENCE [LARGE SCALE GENOMIC DNA]</scope>
    <source>
        <strain evidence="1">PF1309</strain>
    </source>
</reference>
<dbReference type="Proteomes" id="UP000218231">
    <property type="component" value="Unassembled WGS sequence"/>
</dbReference>
<evidence type="ECO:0000313" key="2">
    <source>
        <dbReference type="Proteomes" id="UP000218231"/>
    </source>
</evidence>
<proteinExistence type="predicted"/>
<comment type="caution">
    <text evidence="1">The sequence shown here is derived from an EMBL/GenBank/DDBJ whole genome shotgun (WGS) entry which is preliminary data.</text>
</comment>